<evidence type="ECO:0000256" key="8">
    <source>
        <dbReference type="ARBA" id="ARBA00022824"/>
    </source>
</evidence>
<comment type="function">
    <text evidence="2">May be involved in the metabolism of insect hormones and in the breakdown of synthetic insecticides.</text>
</comment>
<reference evidence="15" key="1">
    <citation type="submission" date="2021-06" db="EMBL/GenBank/DDBJ databases">
        <authorList>
            <person name="Hodson N. C."/>
            <person name="Mongue J. A."/>
            <person name="Jaron S. K."/>
        </authorList>
    </citation>
    <scope>NUCLEOTIDE SEQUENCE</scope>
</reference>
<evidence type="ECO:0000256" key="11">
    <source>
        <dbReference type="ARBA" id="ARBA00023004"/>
    </source>
</evidence>
<evidence type="ECO:0008006" key="17">
    <source>
        <dbReference type="Google" id="ProtNLM"/>
    </source>
</evidence>
<evidence type="ECO:0000256" key="12">
    <source>
        <dbReference type="ARBA" id="ARBA00023033"/>
    </source>
</evidence>
<comment type="subcellular location">
    <subcellularLocation>
        <location evidence="4">Endoplasmic reticulum membrane</location>
        <topology evidence="4">Peripheral membrane protein</topology>
    </subcellularLocation>
    <subcellularLocation>
        <location evidence="3">Microsome membrane</location>
        <topology evidence="3">Peripheral membrane protein</topology>
    </subcellularLocation>
</comment>
<proteinExistence type="inferred from homology"/>
<dbReference type="InterPro" id="IPR050182">
    <property type="entry name" value="Cytochrome_P450_fam2"/>
</dbReference>
<dbReference type="GO" id="GO:0008395">
    <property type="term" value="F:steroid hydroxylase activity"/>
    <property type="evidence" value="ECO:0007669"/>
    <property type="project" value="TreeGrafter"/>
</dbReference>
<dbReference type="FunFam" id="1.10.630.10:FF:000238">
    <property type="entry name" value="Cytochrome P450 2A6"/>
    <property type="match status" value="1"/>
</dbReference>
<dbReference type="EMBL" id="CAJVCH010048729">
    <property type="protein sequence ID" value="CAG7717797.1"/>
    <property type="molecule type" value="Genomic_DNA"/>
</dbReference>
<evidence type="ECO:0000256" key="9">
    <source>
        <dbReference type="ARBA" id="ARBA00022848"/>
    </source>
</evidence>
<dbReference type="OrthoDB" id="6357557at2759"/>
<keyword evidence="11" id="KW-0408">Iron</keyword>
<dbReference type="GO" id="GO:0006805">
    <property type="term" value="P:xenobiotic metabolic process"/>
    <property type="evidence" value="ECO:0007669"/>
    <property type="project" value="TreeGrafter"/>
</dbReference>
<comment type="similarity">
    <text evidence="5">Belongs to the cytochrome P450 family.</text>
</comment>
<evidence type="ECO:0000256" key="6">
    <source>
        <dbReference type="ARBA" id="ARBA00022617"/>
    </source>
</evidence>
<keyword evidence="6" id="KW-0349">Heme</keyword>
<protein>
    <recommendedName>
        <fullName evidence="17">Cytochrome P450</fullName>
    </recommendedName>
</protein>
<evidence type="ECO:0000313" key="15">
    <source>
        <dbReference type="EMBL" id="CAG7717797.1"/>
    </source>
</evidence>
<dbReference type="PANTHER" id="PTHR24300:SF376">
    <property type="entry name" value="CYTOCHROME P450 15A1"/>
    <property type="match status" value="1"/>
</dbReference>
<dbReference type="GO" id="GO:0006082">
    <property type="term" value="P:organic acid metabolic process"/>
    <property type="evidence" value="ECO:0007669"/>
    <property type="project" value="TreeGrafter"/>
</dbReference>
<keyword evidence="7" id="KW-0479">Metal-binding</keyword>
<dbReference type="GO" id="GO:0005506">
    <property type="term" value="F:iron ion binding"/>
    <property type="evidence" value="ECO:0007669"/>
    <property type="project" value="InterPro"/>
</dbReference>
<keyword evidence="10" id="KW-0560">Oxidoreductase</keyword>
<evidence type="ECO:0000313" key="16">
    <source>
        <dbReference type="Proteomes" id="UP000708208"/>
    </source>
</evidence>
<keyword evidence="9" id="KW-0492">Microsome</keyword>
<keyword evidence="8" id="KW-0256">Endoplasmic reticulum</keyword>
<accession>A0A8J2NTJ7</accession>
<evidence type="ECO:0000256" key="14">
    <source>
        <dbReference type="SAM" id="Phobius"/>
    </source>
</evidence>
<evidence type="ECO:0000256" key="2">
    <source>
        <dbReference type="ARBA" id="ARBA00003690"/>
    </source>
</evidence>
<dbReference type="Pfam" id="PF00067">
    <property type="entry name" value="p450"/>
    <property type="match status" value="2"/>
</dbReference>
<evidence type="ECO:0000256" key="1">
    <source>
        <dbReference type="ARBA" id="ARBA00001971"/>
    </source>
</evidence>
<evidence type="ECO:0000256" key="5">
    <source>
        <dbReference type="ARBA" id="ARBA00010617"/>
    </source>
</evidence>
<dbReference type="GO" id="GO:0016712">
    <property type="term" value="F:oxidoreductase activity, acting on paired donors, with incorporation or reduction of molecular oxygen, reduced flavin or flavoprotein as one donor, and incorporation of one atom of oxygen"/>
    <property type="evidence" value="ECO:0007669"/>
    <property type="project" value="TreeGrafter"/>
</dbReference>
<dbReference type="InterPro" id="IPR001128">
    <property type="entry name" value="Cyt_P450"/>
</dbReference>
<sequence>MITLTSLIITATFVTFLYYLFKGKSRPGKYPPGPKGIPILGSLLSISFKPHIRFGEWVKLYGNIFSVKVASYDFIIISDHKIAKEANNNPALLGKPDFALFNIFAKGNYGIFASHGQVWQEQRRFMLRNLRDFGFGKSTMRDLAVQEVNDYVSWLKSQESQSISLNRKFTLATINSLWMIMTGKRFSQNDPQITDFLDSTNRVFQDVLKSPIILFFPKLAQAFPKLFGWNKVQELVVKNLAFIEKPVNEHRKEYSPENTPRDFIDSYLSEVNKTTDPNSSFYKASGDHSLVVVLSDLFGAGSETTSSTLAWAIMYLTKCPETQKKLHQELDQVVGKSRQPTLDDRKDLPYTEAFILETLLGKRQCVGEQIARDSIFLFLTAIVQRFEITFDPEKPEPTMESSTQMFLQSDPYYVIMKDRNV</sequence>
<comment type="caution">
    <text evidence="15">The sequence shown here is derived from an EMBL/GenBank/DDBJ whole genome shotgun (WGS) entry which is preliminary data.</text>
</comment>
<feature type="transmembrane region" description="Helical" evidence="14">
    <location>
        <begin position="6"/>
        <end position="21"/>
    </location>
</feature>
<dbReference type="GO" id="GO:0005789">
    <property type="term" value="C:endoplasmic reticulum membrane"/>
    <property type="evidence" value="ECO:0007669"/>
    <property type="project" value="UniProtKB-SubCell"/>
</dbReference>
<dbReference type="PANTHER" id="PTHR24300">
    <property type="entry name" value="CYTOCHROME P450 508A4-RELATED"/>
    <property type="match status" value="1"/>
</dbReference>
<evidence type="ECO:0000256" key="4">
    <source>
        <dbReference type="ARBA" id="ARBA00004406"/>
    </source>
</evidence>
<keyword evidence="14" id="KW-1133">Transmembrane helix</keyword>
<evidence type="ECO:0000256" key="7">
    <source>
        <dbReference type="ARBA" id="ARBA00022723"/>
    </source>
</evidence>
<keyword evidence="12" id="KW-0503">Monooxygenase</keyword>
<evidence type="ECO:0000256" key="10">
    <source>
        <dbReference type="ARBA" id="ARBA00023002"/>
    </source>
</evidence>
<keyword evidence="16" id="KW-1185">Reference proteome</keyword>
<comment type="cofactor">
    <cofactor evidence="1">
        <name>heme</name>
        <dbReference type="ChEBI" id="CHEBI:30413"/>
    </cofactor>
</comment>
<evidence type="ECO:0000256" key="3">
    <source>
        <dbReference type="ARBA" id="ARBA00004174"/>
    </source>
</evidence>
<dbReference type="GO" id="GO:0020037">
    <property type="term" value="F:heme binding"/>
    <property type="evidence" value="ECO:0007669"/>
    <property type="project" value="InterPro"/>
</dbReference>
<dbReference type="AlphaFoldDB" id="A0A8J2NTJ7"/>
<evidence type="ECO:0000256" key="13">
    <source>
        <dbReference type="ARBA" id="ARBA00023136"/>
    </source>
</evidence>
<gene>
    <name evidence="15" type="ORF">AFUS01_LOCUS7235</name>
</gene>
<name>A0A8J2NTJ7_9HEXA</name>
<keyword evidence="13 14" id="KW-0472">Membrane</keyword>
<dbReference type="Proteomes" id="UP000708208">
    <property type="component" value="Unassembled WGS sequence"/>
</dbReference>
<keyword evidence="14" id="KW-0812">Transmembrane</keyword>
<organism evidence="15 16">
    <name type="scientific">Allacma fusca</name>
    <dbReference type="NCBI Taxonomy" id="39272"/>
    <lineage>
        <taxon>Eukaryota</taxon>
        <taxon>Metazoa</taxon>
        <taxon>Ecdysozoa</taxon>
        <taxon>Arthropoda</taxon>
        <taxon>Hexapoda</taxon>
        <taxon>Collembola</taxon>
        <taxon>Symphypleona</taxon>
        <taxon>Sminthuridae</taxon>
        <taxon>Allacma</taxon>
    </lineage>
</organism>